<comment type="caution">
    <text evidence="2">The sequence shown here is derived from an EMBL/GenBank/DDBJ whole genome shotgun (WGS) entry which is preliminary data.</text>
</comment>
<feature type="transmembrane region" description="Helical" evidence="1">
    <location>
        <begin position="280"/>
        <end position="296"/>
    </location>
</feature>
<feature type="transmembrane region" description="Helical" evidence="1">
    <location>
        <begin position="178"/>
        <end position="200"/>
    </location>
</feature>
<keyword evidence="1" id="KW-0812">Transmembrane</keyword>
<evidence type="ECO:0000256" key="1">
    <source>
        <dbReference type="SAM" id="Phobius"/>
    </source>
</evidence>
<evidence type="ECO:0008006" key="4">
    <source>
        <dbReference type="Google" id="ProtNLM"/>
    </source>
</evidence>
<name>A0ABW4CWH9_9LACO</name>
<feature type="transmembrane region" description="Helical" evidence="1">
    <location>
        <begin position="15"/>
        <end position="33"/>
    </location>
</feature>
<reference evidence="3" key="1">
    <citation type="journal article" date="2019" name="Int. J. Syst. Evol. Microbiol.">
        <title>The Global Catalogue of Microorganisms (GCM) 10K type strain sequencing project: providing services to taxonomists for standard genome sequencing and annotation.</title>
        <authorList>
            <consortium name="The Broad Institute Genomics Platform"/>
            <consortium name="The Broad Institute Genome Sequencing Center for Infectious Disease"/>
            <person name="Wu L."/>
            <person name="Ma J."/>
        </authorList>
    </citation>
    <scope>NUCLEOTIDE SEQUENCE [LARGE SCALE GENOMIC DNA]</scope>
    <source>
        <strain evidence="3">CCM 8912</strain>
    </source>
</reference>
<feature type="transmembrane region" description="Helical" evidence="1">
    <location>
        <begin position="90"/>
        <end position="110"/>
    </location>
</feature>
<feature type="transmembrane region" description="Helical" evidence="1">
    <location>
        <begin position="308"/>
        <end position="330"/>
    </location>
</feature>
<feature type="transmembrane region" description="Helical" evidence="1">
    <location>
        <begin position="45"/>
        <end position="78"/>
    </location>
</feature>
<dbReference type="EMBL" id="JBHTOK010000074">
    <property type="protein sequence ID" value="MFD1441761.1"/>
    <property type="molecule type" value="Genomic_DNA"/>
</dbReference>
<dbReference type="Proteomes" id="UP001597212">
    <property type="component" value="Unassembled WGS sequence"/>
</dbReference>
<organism evidence="2 3">
    <name type="scientific">Lacticaseibacillus hegangensis</name>
    <dbReference type="NCBI Taxonomy" id="2486010"/>
    <lineage>
        <taxon>Bacteria</taxon>
        <taxon>Bacillati</taxon>
        <taxon>Bacillota</taxon>
        <taxon>Bacilli</taxon>
        <taxon>Lactobacillales</taxon>
        <taxon>Lactobacillaceae</taxon>
        <taxon>Lacticaseibacillus</taxon>
    </lineage>
</organism>
<keyword evidence="3" id="KW-1185">Reference proteome</keyword>
<dbReference type="RefSeq" id="WP_125754645.1">
    <property type="nucleotide sequence ID" value="NZ_JBHTOK010000074.1"/>
</dbReference>
<gene>
    <name evidence="2" type="ORF">ACFQ5K_10275</name>
</gene>
<keyword evidence="1" id="KW-0472">Membrane</keyword>
<evidence type="ECO:0000313" key="2">
    <source>
        <dbReference type="EMBL" id="MFD1441761.1"/>
    </source>
</evidence>
<protein>
    <recommendedName>
        <fullName evidence="4">Glycosyltransferase RgtA/B/C/D-like domain-containing protein</fullName>
    </recommendedName>
</protein>
<feature type="transmembrane region" description="Helical" evidence="1">
    <location>
        <begin position="220"/>
        <end position="242"/>
    </location>
</feature>
<evidence type="ECO:0000313" key="3">
    <source>
        <dbReference type="Proteomes" id="UP001597212"/>
    </source>
</evidence>
<sequence>MDNFTCLLGSDKQGFYSDLPSMLLLLIIMRIFWRWPEQTRSHQIWAGIGLTVAVFLGALIKPNLIVLIPAAAIVALILHHQHLLKPLKLWLPMLLVVVGFGLSVPATRVIDAASHYTPKTEFAFPVSNWLLMGTNAKSHGMYAAHDVLAAIKLPDQAARQHHDLVLLKQRVKHLGGSGLIKLWFTKLGILLNVQGIQSWYNGGFRSAPAVYQKHVQTLAALTAISYTTATLTLWLTLILRLLTWQPEWRQARDTASMLAVVTALGYLACHTLLWETEARYGQIILPSLLFTLASIPKPVKAKAAVHRLVWRPAVLLGLTCISVLGLSHAVGAVHPQPLVVAAQRSQLSEKYHAKPERLRPNATMTENVTLNGPADYFSVQIHAHSVVAVTLTKLTSGQTYHLTDAGAVYRLHHPVESGRYQITVHNWRTTSQAVDVVRTAHYQLSASPLVINGTASHTASLIYTNLLHAHGRSING</sequence>
<keyword evidence="1" id="KW-1133">Transmembrane helix</keyword>
<accession>A0ABW4CWH9</accession>
<feature type="transmembrane region" description="Helical" evidence="1">
    <location>
        <begin position="254"/>
        <end position="274"/>
    </location>
</feature>
<proteinExistence type="predicted"/>